<dbReference type="Pfam" id="PF03101">
    <property type="entry name" value="FAR1"/>
    <property type="match status" value="1"/>
</dbReference>
<evidence type="ECO:0000259" key="2">
    <source>
        <dbReference type="Pfam" id="PF10551"/>
    </source>
</evidence>
<dbReference type="STRING" id="3818.A0A445C7X1"/>
<proteinExistence type="predicted"/>
<reference evidence="3 4" key="1">
    <citation type="submission" date="2019-01" db="EMBL/GenBank/DDBJ databases">
        <title>Sequencing of cultivated peanut Arachis hypogaea provides insights into genome evolution and oil improvement.</title>
        <authorList>
            <person name="Chen X."/>
        </authorList>
    </citation>
    <scope>NUCLEOTIDE SEQUENCE [LARGE SCALE GENOMIC DNA]</scope>
    <source>
        <strain evidence="4">cv. Fuhuasheng</strain>
        <tissue evidence="3">Leaves</tissue>
    </source>
</reference>
<evidence type="ECO:0000313" key="4">
    <source>
        <dbReference type="Proteomes" id="UP000289738"/>
    </source>
</evidence>
<comment type="caution">
    <text evidence="3">The sequence shown here is derived from an EMBL/GenBank/DDBJ whole genome shotgun (WGS) entry which is preliminary data.</text>
</comment>
<evidence type="ECO:0000313" key="3">
    <source>
        <dbReference type="EMBL" id="RYR47046.1"/>
    </source>
</evidence>
<dbReference type="EMBL" id="SDMP01000007">
    <property type="protein sequence ID" value="RYR47046.1"/>
    <property type="molecule type" value="Genomic_DNA"/>
</dbReference>
<dbReference type="InterPro" id="IPR018289">
    <property type="entry name" value="MULE_transposase_dom"/>
</dbReference>
<dbReference type="Pfam" id="PF10551">
    <property type="entry name" value="MULE"/>
    <property type="match status" value="1"/>
</dbReference>
<gene>
    <name evidence="3" type="ORF">Ahy_A07g032957</name>
</gene>
<dbReference type="InterPro" id="IPR004330">
    <property type="entry name" value="FAR1_DNA_bnd_dom"/>
</dbReference>
<keyword evidence="4" id="KW-1185">Reference proteome</keyword>
<feature type="domain" description="FAR1" evidence="1">
    <location>
        <begin position="72"/>
        <end position="157"/>
    </location>
</feature>
<organism evidence="3 4">
    <name type="scientific">Arachis hypogaea</name>
    <name type="common">Peanut</name>
    <dbReference type="NCBI Taxonomy" id="3818"/>
    <lineage>
        <taxon>Eukaryota</taxon>
        <taxon>Viridiplantae</taxon>
        <taxon>Streptophyta</taxon>
        <taxon>Embryophyta</taxon>
        <taxon>Tracheophyta</taxon>
        <taxon>Spermatophyta</taxon>
        <taxon>Magnoliopsida</taxon>
        <taxon>eudicotyledons</taxon>
        <taxon>Gunneridae</taxon>
        <taxon>Pentapetalae</taxon>
        <taxon>rosids</taxon>
        <taxon>fabids</taxon>
        <taxon>Fabales</taxon>
        <taxon>Fabaceae</taxon>
        <taxon>Papilionoideae</taxon>
        <taxon>50 kb inversion clade</taxon>
        <taxon>dalbergioids sensu lato</taxon>
        <taxon>Dalbergieae</taxon>
        <taxon>Pterocarpus clade</taxon>
        <taxon>Arachis</taxon>
    </lineage>
</organism>
<dbReference type="AlphaFoldDB" id="A0A445C7X1"/>
<dbReference type="Proteomes" id="UP000289738">
    <property type="component" value="Chromosome A07"/>
</dbReference>
<accession>A0A445C7X1</accession>
<evidence type="ECO:0000259" key="1">
    <source>
        <dbReference type="Pfam" id="PF03101"/>
    </source>
</evidence>
<feature type="domain" description="MULE transposase" evidence="2">
    <location>
        <begin position="199"/>
        <end position="293"/>
    </location>
</feature>
<protein>
    <submittedName>
        <fullName evidence="3">Uncharacterized protein</fullName>
    </submittedName>
</protein>
<dbReference type="PANTHER" id="PTHR47718:SF13">
    <property type="entry name" value="OS09G0290500 PROTEIN"/>
    <property type="match status" value="1"/>
</dbReference>
<name>A0A445C7X1_ARAHY</name>
<sequence>MNDSSSNHLNESDLNYSFESNQVDEVWTVHSRMQEFLNLNLYNGHFSSRYVVDEQFVPKVGMTFKTLKEARKFYKYYFKLAGFSTKIRNTTRKRDEIKNLLITCSREGKWKSKISPTLKTNTSARINCPTRIYIHILKDVGLWVISKVILNHSHSCCPDTYQSFVVAAGGHRELIDHSIKYAFWADTRSRTAYEYFGDVVSFDTTYNTNRYNLVLGSFMGVNHHGQSTLLRCALMKNDDIQSFKWLFECWLRCMGEKAPEGILTDRCASMQRAIETCISTTIHRWCIWHIMKKIPSKLNGYKRHEEIKQEIFDVADFYTVILCATKSPIEAQF</sequence>
<dbReference type="PANTHER" id="PTHR47718">
    <property type="entry name" value="OS01G0519700 PROTEIN"/>
    <property type="match status" value="1"/>
</dbReference>